<evidence type="ECO:0000313" key="1">
    <source>
        <dbReference type="EMBL" id="KKM65373.1"/>
    </source>
</evidence>
<name>A0A0F9J781_9ZZZZ</name>
<gene>
    <name evidence="1" type="ORF">LCGC14_1491930</name>
</gene>
<dbReference type="EMBL" id="LAZR01010735">
    <property type="protein sequence ID" value="KKM65373.1"/>
    <property type="molecule type" value="Genomic_DNA"/>
</dbReference>
<proteinExistence type="predicted"/>
<comment type="caution">
    <text evidence="1">The sequence shown here is derived from an EMBL/GenBank/DDBJ whole genome shotgun (WGS) entry which is preliminary data.</text>
</comment>
<sequence>MANGKRTRYTDDERASLVVMLQSEGYPETLGALSKVATYSGVPTRTLRRWFKGENGKPPDKLVRHKKEDLADKFENIAYAMLDHAGEPDIISDMDGKGAVIAAATATDKMRLLRGLPTEIVAILPNFIEAVKNMGQSPHDVMSRIIERSSQLENNDIQH</sequence>
<accession>A0A0F9J781</accession>
<organism evidence="1">
    <name type="scientific">marine sediment metagenome</name>
    <dbReference type="NCBI Taxonomy" id="412755"/>
    <lineage>
        <taxon>unclassified sequences</taxon>
        <taxon>metagenomes</taxon>
        <taxon>ecological metagenomes</taxon>
    </lineage>
</organism>
<protein>
    <submittedName>
        <fullName evidence="1">Uncharacterized protein</fullName>
    </submittedName>
</protein>
<reference evidence="1" key="1">
    <citation type="journal article" date="2015" name="Nature">
        <title>Complex archaea that bridge the gap between prokaryotes and eukaryotes.</title>
        <authorList>
            <person name="Spang A."/>
            <person name="Saw J.H."/>
            <person name="Jorgensen S.L."/>
            <person name="Zaremba-Niedzwiedzka K."/>
            <person name="Martijn J."/>
            <person name="Lind A.E."/>
            <person name="van Eijk R."/>
            <person name="Schleper C."/>
            <person name="Guy L."/>
            <person name="Ettema T.J."/>
        </authorList>
    </citation>
    <scope>NUCLEOTIDE SEQUENCE</scope>
</reference>
<dbReference type="AlphaFoldDB" id="A0A0F9J781"/>